<dbReference type="InterPro" id="IPR024961">
    <property type="entry name" value="T2SS_GspC_N"/>
</dbReference>
<organism evidence="12 13">
    <name type="scientific">Microbulbifer taiwanensis</name>
    <dbReference type="NCBI Taxonomy" id="986746"/>
    <lineage>
        <taxon>Bacteria</taxon>
        <taxon>Pseudomonadati</taxon>
        <taxon>Pseudomonadota</taxon>
        <taxon>Gammaproteobacteria</taxon>
        <taxon>Cellvibrionales</taxon>
        <taxon>Microbulbiferaceae</taxon>
        <taxon>Microbulbifer</taxon>
    </lineage>
</organism>
<evidence type="ECO:0000256" key="7">
    <source>
        <dbReference type="ARBA" id="ARBA00022989"/>
    </source>
</evidence>
<evidence type="ECO:0000313" key="13">
    <source>
        <dbReference type="Proteomes" id="UP001596425"/>
    </source>
</evidence>
<keyword evidence="9" id="KW-0175">Coiled coil</keyword>
<dbReference type="Proteomes" id="UP001596425">
    <property type="component" value="Unassembled WGS sequence"/>
</dbReference>
<keyword evidence="8 10" id="KW-0472">Membrane</keyword>
<keyword evidence="6" id="KW-0653">Protein transport</keyword>
<feature type="coiled-coil region" evidence="9">
    <location>
        <begin position="200"/>
        <end position="227"/>
    </location>
</feature>
<keyword evidence="5 10" id="KW-0812">Transmembrane</keyword>
<evidence type="ECO:0000259" key="11">
    <source>
        <dbReference type="Pfam" id="PF11356"/>
    </source>
</evidence>
<evidence type="ECO:0000256" key="5">
    <source>
        <dbReference type="ARBA" id="ARBA00022692"/>
    </source>
</evidence>
<keyword evidence="13" id="KW-1185">Reference proteome</keyword>
<keyword evidence="2" id="KW-0813">Transport</keyword>
<keyword evidence="3" id="KW-1003">Cell membrane</keyword>
<evidence type="ECO:0000256" key="9">
    <source>
        <dbReference type="SAM" id="Coils"/>
    </source>
</evidence>
<name>A0ABW1YTH8_9GAMM</name>
<comment type="caution">
    <text evidence="12">The sequence shown here is derived from an EMBL/GenBank/DDBJ whole genome shotgun (WGS) entry which is preliminary data.</text>
</comment>
<evidence type="ECO:0000256" key="1">
    <source>
        <dbReference type="ARBA" id="ARBA00004533"/>
    </source>
</evidence>
<keyword evidence="4" id="KW-0997">Cell inner membrane</keyword>
<proteinExistence type="predicted"/>
<evidence type="ECO:0000256" key="6">
    <source>
        <dbReference type="ARBA" id="ARBA00022927"/>
    </source>
</evidence>
<evidence type="ECO:0000256" key="10">
    <source>
        <dbReference type="SAM" id="Phobius"/>
    </source>
</evidence>
<dbReference type="RefSeq" id="WP_193192598.1">
    <property type="nucleotide sequence ID" value="NZ_JACZFR010000030.1"/>
</dbReference>
<dbReference type="Gene3D" id="2.30.30.830">
    <property type="match status" value="1"/>
</dbReference>
<reference evidence="13" key="1">
    <citation type="journal article" date="2019" name="Int. J. Syst. Evol. Microbiol.">
        <title>The Global Catalogue of Microorganisms (GCM) 10K type strain sequencing project: providing services to taxonomists for standard genome sequencing and annotation.</title>
        <authorList>
            <consortium name="The Broad Institute Genomics Platform"/>
            <consortium name="The Broad Institute Genome Sequencing Center for Infectious Disease"/>
            <person name="Wu L."/>
            <person name="Ma J."/>
        </authorList>
    </citation>
    <scope>NUCLEOTIDE SEQUENCE [LARGE SCALE GENOMIC DNA]</scope>
    <source>
        <strain evidence="13">CGMCC 1.13718</strain>
    </source>
</reference>
<comment type="subcellular location">
    <subcellularLocation>
        <location evidence="1">Cell inner membrane</location>
    </subcellularLocation>
</comment>
<keyword evidence="7 10" id="KW-1133">Transmembrane helix</keyword>
<protein>
    <submittedName>
        <fullName evidence="12">Type II secretion system protein N</fullName>
    </submittedName>
</protein>
<evidence type="ECO:0000256" key="3">
    <source>
        <dbReference type="ARBA" id="ARBA00022475"/>
    </source>
</evidence>
<dbReference type="Pfam" id="PF11356">
    <property type="entry name" value="T2SSC"/>
    <property type="match status" value="1"/>
</dbReference>
<feature type="transmembrane region" description="Helical" evidence="10">
    <location>
        <begin position="28"/>
        <end position="51"/>
    </location>
</feature>
<accession>A0ABW1YTH8</accession>
<evidence type="ECO:0000313" key="12">
    <source>
        <dbReference type="EMBL" id="MFC6635648.1"/>
    </source>
</evidence>
<evidence type="ECO:0000256" key="8">
    <source>
        <dbReference type="ARBA" id="ARBA00023136"/>
    </source>
</evidence>
<feature type="domain" description="Type II secretion system protein GspC N-terminal" evidence="11">
    <location>
        <begin position="67"/>
        <end position="167"/>
    </location>
</feature>
<evidence type="ECO:0000256" key="2">
    <source>
        <dbReference type="ARBA" id="ARBA00022448"/>
    </source>
</evidence>
<gene>
    <name evidence="12" type="ORF">ACFQBM_20460</name>
</gene>
<evidence type="ECO:0000256" key="4">
    <source>
        <dbReference type="ARBA" id="ARBA00022519"/>
    </source>
</evidence>
<dbReference type="EMBL" id="JBHSVR010000001">
    <property type="protein sequence ID" value="MFC6635648.1"/>
    <property type="molecule type" value="Genomic_DNA"/>
</dbReference>
<sequence>MSAVKRAVGSIGARFAPRESRKPLPRSALASIGVIAGWLFINLLAYGALLIPSDGEESLLADRSGAGVRPQRAASLPNTPFFGKAPVKTEKEPEVDLANIPITQLNLVLSGVLDNSAKDKASALVAEKGKPAQRLYVGDTLPGGAELYSVAVDHIVLRRNGKMEKLTYPDEDGRPSVPLRKYTNYARQAAEISAASSASRSEKQQSIRERLEELRNLARERRAERRN</sequence>